<feature type="compositionally biased region" description="Polar residues" evidence="1">
    <location>
        <begin position="214"/>
        <end position="227"/>
    </location>
</feature>
<feature type="compositionally biased region" description="Basic and acidic residues" evidence="1">
    <location>
        <begin position="343"/>
        <end position="354"/>
    </location>
</feature>
<feature type="compositionally biased region" description="Basic and acidic residues" evidence="1">
    <location>
        <begin position="524"/>
        <end position="534"/>
    </location>
</feature>
<protein>
    <submittedName>
        <fullName evidence="2">Uncharacterized protein</fullName>
    </submittedName>
</protein>
<feature type="compositionally biased region" description="Low complexity" evidence="1">
    <location>
        <begin position="440"/>
        <end position="462"/>
    </location>
</feature>
<feature type="region of interest" description="Disordered" evidence="1">
    <location>
        <begin position="573"/>
        <end position="595"/>
    </location>
</feature>
<dbReference type="AlphaFoldDB" id="A0A4Q9N043"/>
<reference evidence="2" key="1">
    <citation type="submission" date="2019-01" db="EMBL/GenBank/DDBJ databases">
        <title>Draft genome sequences of three monokaryotic isolates of the white-rot basidiomycete fungus Dichomitus squalens.</title>
        <authorList>
            <consortium name="DOE Joint Genome Institute"/>
            <person name="Lopez S.C."/>
            <person name="Andreopoulos B."/>
            <person name="Pangilinan J."/>
            <person name="Lipzen A."/>
            <person name="Riley R."/>
            <person name="Ahrendt S."/>
            <person name="Ng V."/>
            <person name="Barry K."/>
            <person name="Daum C."/>
            <person name="Grigoriev I.V."/>
            <person name="Hilden K.S."/>
            <person name="Makela M.R."/>
            <person name="de Vries R.P."/>
        </authorList>
    </citation>
    <scope>NUCLEOTIDE SEQUENCE [LARGE SCALE GENOMIC DNA]</scope>
    <source>
        <strain evidence="2">OM18370.1</strain>
    </source>
</reference>
<evidence type="ECO:0000313" key="2">
    <source>
        <dbReference type="EMBL" id="TBU31986.1"/>
    </source>
</evidence>
<sequence>MLMPLSVGGGQLPVSAFFGSSANRSAKPQLKRRHSSPRQQAVPPKKRKQKENLTPSGSRNIGHVVAKTTGHDVGSSQPRPRRSTGTANEVDMGTARVEKEKPTLEKGLNGPPSKADSGYAVIDLTDDRPGDIVPQPRPVYRLETPPLTPEGRGRRRDLGSIVSLPSPPLTAHDARKLRKRGDDSEKQEENVQKLPHALVGHDASPGAAGVKASMQASQSSGTPLQDQTIEHKDPCSPTRPTNDQDLMPPPPLPLKALLHPSPASSLTMPTLSSSPAYRPHPSSPIRWVPSSQTQELSIPRITGLPDRHSSDETRRGRRRSATQVVPSSQPDERELELPSGSSDHCDVHQLRACEARPGPNPLQANDTDEGHAHDTSPGELIESSQSQFEVEITPAWAERIAARRAELCGSKQEQQAGGSSLSPSSPPRAAETQDYDAESEYSSSVDEVSQSSVSGQSGPRSSTPSQYRRFCEMFEGRDDDGNELPREETASVRRSRSVSPTWDRGRDACERACSPLPSSSPSARSDRHIPREEATASPQAECAVDGESSYGSSYSETTPTAFREYWEMFSDSQIQDAPGYPPSQVQDDEGGVEGF</sequence>
<feature type="region of interest" description="Disordered" evidence="1">
    <location>
        <begin position="1"/>
        <end position="389"/>
    </location>
</feature>
<accession>A0A4Q9N043</accession>
<gene>
    <name evidence="2" type="ORF">BD311DRAFT_51148</name>
</gene>
<dbReference type="EMBL" id="ML143396">
    <property type="protein sequence ID" value="TBU31986.1"/>
    <property type="molecule type" value="Genomic_DNA"/>
</dbReference>
<feature type="compositionally biased region" description="Low complexity" evidence="1">
    <location>
        <begin position="546"/>
        <end position="556"/>
    </location>
</feature>
<feature type="compositionally biased region" description="Acidic residues" evidence="1">
    <location>
        <begin position="586"/>
        <end position="595"/>
    </location>
</feature>
<dbReference type="OrthoDB" id="2804766at2759"/>
<feature type="compositionally biased region" description="Low complexity" evidence="1">
    <location>
        <begin position="254"/>
        <end position="276"/>
    </location>
</feature>
<feature type="compositionally biased region" description="Basic and acidic residues" evidence="1">
    <location>
        <begin position="180"/>
        <end position="191"/>
    </location>
</feature>
<name>A0A4Q9N043_9APHY</name>
<feature type="compositionally biased region" description="Basic and acidic residues" evidence="1">
    <location>
        <begin position="305"/>
        <end position="314"/>
    </location>
</feature>
<feature type="region of interest" description="Disordered" evidence="1">
    <location>
        <begin position="407"/>
        <end position="556"/>
    </location>
</feature>
<organism evidence="2">
    <name type="scientific">Dichomitus squalens</name>
    <dbReference type="NCBI Taxonomy" id="114155"/>
    <lineage>
        <taxon>Eukaryota</taxon>
        <taxon>Fungi</taxon>
        <taxon>Dikarya</taxon>
        <taxon>Basidiomycota</taxon>
        <taxon>Agaricomycotina</taxon>
        <taxon>Agaricomycetes</taxon>
        <taxon>Polyporales</taxon>
        <taxon>Polyporaceae</taxon>
        <taxon>Dichomitus</taxon>
    </lineage>
</organism>
<dbReference type="Proteomes" id="UP000292957">
    <property type="component" value="Unassembled WGS sequence"/>
</dbReference>
<proteinExistence type="predicted"/>
<evidence type="ECO:0000256" key="1">
    <source>
        <dbReference type="SAM" id="MobiDB-lite"/>
    </source>
</evidence>
<feature type="compositionally biased region" description="Polar residues" evidence="1">
    <location>
        <begin position="74"/>
        <end position="87"/>
    </location>
</feature>